<organism evidence="1 2">
    <name type="scientific">Fibrisoma limi BUZ 3</name>
    <dbReference type="NCBI Taxonomy" id="1185876"/>
    <lineage>
        <taxon>Bacteria</taxon>
        <taxon>Pseudomonadati</taxon>
        <taxon>Bacteroidota</taxon>
        <taxon>Cytophagia</taxon>
        <taxon>Cytophagales</taxon>
        <taxon>Spirosomataceae</taxon>
        <taxon>Fibrisoma</taxon>
    </lineage>
</organism>
<dbReference type="EMBL" id="CAIT01000005">
    <property type="protein sequence ID" value="CCH52660.1"/>
    <property type="molecule type" value="Genomic_DNA"/>
</dbReference>
<accession>I2GFI5</accession>
<reference evidence="1 2" key="1">
    <citation type="journal article" date="2012" name="J. Bacteriol.">
        <title>Genome Sequence of the Filamentous Bacterium Fibrisoma limi BUZ 3T.</title>
        <authorList>
            <person name="Filippini M."/>
            <person name="Qi W."/>
            <person name="Jaenicke S."/>
            <person name="Goesmann A."/>
            <person name="Smits T.H."/>
            <person name="Bagheri H.C."/>
        </authorList>
    </citation>
    <scope>NUCLEOTIDE SEQUENCE [LARGE SCALE GENOMIC DNA]</scope>
    <source>
        <strain evidence="2">BUZ 3T</strain>
    </source>
</reference>
<comment type="caution">
    <text evidence="1">The sequence shown here is derived from an EMBL/GenBank/DDBJ whole genome shotgun (WGS) entry which is preliminary data.</text>
</comment>
<dbReference type="Proteomes" id="UP000009309">
    <property type="component" value="Unassembled WGS sequence"/>
</dbReference>
<protein>
    <submittedName>
        <fullName evidence="1">Uncharacterized protein</fullName>
    </submittedName>
</protein>
<dbReference type="RefSeq" id="WP_009281244.1">
    <property type="nucleotide sequence ID" value="NZ_CAIT01000005.1"/>
</dbReference>
<name>I2GFI5_9BACT</name>
<keyword evidence="2" id="KW-1185">Reference proteome</keyword>
<evidence type="ECO:0000313" key="2">
    <source>
        <dbReference type="Proteomes" id="UP000009309"/>
    </source>
</evidence>
<sequence>MLTLDFVHSAALCYVRALSGEEQAKFSDEGTTASLNLAQVWMGGVRFRTRLHPSNTSH</sequence>
<proteinExistence type="predicted"/>
<gene>
    <name evidence="1" type="ORF">BN8_01675</name>
</gene>
<evidence type="ECO:0000313" key="1">
    <source>
        <dbReference type="EMBL" id="CCH52660.1"/>
    </source>
</evidence>
<dbReference type="AlphaFoldDB" id="I2GFI5"/>
<dbReference type="STRING" id="1185876.BN8_01675"/>